<evidence type="ECO:0000259" key="8">
    <source>
        <dbReference type="PROSITE" id="PS51736"/>
    </source>
</evidence>
<dbReference type="GO" id="GO:0003677">
    <property type="term" value="F:DNA binding"/>
    <property type="evidence" value="ECO:0007669"/>
    <property type="project" value="UniProtKB-KW"/>
</dbReference>
<keyword evidence="3" id="KW-0230">DNA invertase</keyword>
<proteinExistence type="inferred from homology"/>
<dbReference type="FunFam" id="3.40.50.1390:FF:000001">
    <property type="entry name" value="DNA recombinase"/>
    <property type="match status" value="1"/>
</dbReference>
<comment type="similarity">
    <text evidence="1">Belongs to the site-specific recombinase resolvase family.</text>
</comment>
<feature type="active site" description="O-(5'-phospho-DNA)-serine intermediate" evidence="6 7">
    <location>
        <position position="9"/>
    </location>
</feature>
<dbReference type="PANTHER" id="PTHR30461:SF2">
    <property type="entry name" value="SERINE RECOMBINASE PINE-RELATED"/>
    <property type="match status" value="1"/>
</dbReference>
<reference evidence="9" key="1">
    <citation type="submission" date="2023-02" db="EMBL/GenBank/DDBJ databases">
        <title>Genome sequence of Hyphococcus flavus.</title>
        <authorList>
            <person name="Rong J.-C."/>
            <person name="Zhao Q."/>
            <person name="Yi M."/>
            <person name="Wu J.-Y."/>
        </authorList>
    </citation>
    <scope>NUCLEOTIDE SEQUENCE</scope>
    <source>
        <strain evidence="9">MCCC 1K03223</strain>
    </source>
</reference>
<evidence type="ECO:0000256" key="6">
    <source>
        <dbReference type="PIRSR" id="PIRSR606118-50"/>
    </source>
</evidence>
<accession>A0AAF0CEN1</accession>
<evidence type="ECO:0000256" key="4">
    <source>
        <dbReference type="ARBA" id="ARBA00023125"/>
    </source>
</evidence>
<dbReference type="GO" id="GO:0015074">
    <property type="term" value="P:DNA integration"/>
    <property type="evidence" value="ECO:0007669"/>
    <property type="project" value="UniProtKB-KW"/>
</dbReference>
<keyword evidence="4" id="KW-0238">DNA-binding</keyword>
<dbReference type="InterPro" id="IPR036162">
    <property type="entry name" value="Resolvase-like_N_sf"/>
</dbReference>
<dbReference type="SMART" id="SM00857">
    <property type="entry name" value="Resolvase"/>
    <property type="match status" value="1"/>
</dbReference>
<organism evidence="9 10">
    <name type="scientific">Hyphococcus flavus</name>
    <dbReference type="NCBI Taxonomy" id="1866326"/>
    <lineage>
        <taxon>Bacteria</taxon>
        <taxon>Pseudomonadati</taxon>
        <taxon>Pseudomonadota</taxon>
        <taxon>Alphaproteobacteria</taxon>
        <taxon>Parvularculales</taxon>
        <taxon>Parvularculaceae</taxon>
        <taxon>Hyphococcus</taxon>
    </lineage>
</organism>
<dbReference type="AlphaFoldDB" id="A0AAF0CEN1"/>
<keyword evidence="2" id="KW-0229">DNA integration</keyword>
<name>A0AAF0CEN1_9PROT</name>
<dbReference type="SUPFAM" id="SSF53041">
    <property type="entry name" value="Resolvase-like"/>
    <property type="match status" value="1"/>
</dbReference>
<dbReference type="PANTHER" id="PTHR30461">
    <property type="entry name" value="DNA-INVERTASE FROM LAMBDOID PROPHAGE"/>
    <property type="match status" value="1"/>
</dbReference>
<dbReference type="InterPro" id="IPR006118">
    <property type="entry name" value="Recombinase_CS"/>
</dbReference>
<dbReference type="InterPro" id="IPR050639">
    <property type="entry name" value="SSR_resolvase"/>
</dbReference>
<gene>
    <name evidence="9" type="ORF">PUV54_16590</name>
</gene>
<evidence type="ECO:0000313" key="10">
    <source>
        <dbReference type="Proteomes" id="UP001214043"/>
    </source>
</evidence>
<evidence type="ECO:0000256" key="1">
    <source>
        <dbReference type="ARBA" id="ARBA00009913"/>
    </source>
</evidence>
<dbReference type="RefSeq" id="WP_274493458.1">
    <property type="nucleotide sequence ID" value="NZ_CP118166.1"/>
</dbReference>
<dbReference type="Gene3D" id="3.40.50.1390">
    <property type="entry name" value="Resolvase, N-terminal catalytic domain"/>
    <property type="match status" value="1"/>
</dbReference>
<dbReference type="Pfam" id="PF00239">
    <property type="entry name" value="Resolvase"/>
    <property type="match status" value="1"/>
</dbReference>
<evidence type="ECO:0000256" key="5">
    <source>
        <dbReference type="ARBA" id="ARBA00023172"/>
    </source>
</evidence>
<dbReference type="PROSITE" id="PS00398">
    <property type="entry name" value="RECOMBINASES_2"/>
    <property type="match status" value="1"/>
</dbReference>
<dbReference type="Proteomes" id="UP001214043">
    <property type="component" value="Chromosome"/>
</dbReference>
<feature type="domain" description="Resolvase/invertase-type recombinase catalytic" evidence="8">
    <location>
        <begin position="1"/>
        <end position="134"/>
    </location>
</feature>
<protein>
    <submittedName>
        <fullName evidence="9">Recombinase family protein</fullName>
    </submittedName>
</protein>
<evidence type="ECO:0000256" key="7">
    <source>
        <dbReference type="PROSITE-ProRule" id="PRU10137"/>
    </source>
</evidence>
<dbReference type="GO" id="GO:0000150">
    <property type="term" value="F:DNA strand exchange activity"/>
    <property type="evidence" value="ECO:0007669"/>
    <property type="project" value="UniProtKB-KW"/>
</dbReference>
<evidence type="ECO:0000256" key="3">
    <source>
        <dbReference type="ARBA" id="ARBA00023100"/>
    </source>
</evidence>
<evidence type="ECO:0000256" key="2">
    <source>
        <dbReference type="ARBA" id="ARBA00022908"/>
    </source>
</evidence>
<sequence>MLIGYARVSTDDQDLTLQRQALEERGCERIYEDKKSGKNLNRDGWRECRADLRTGDTLVVWKLDRLGRNVIDLIKLAEEFREDGIELVVLTQAIDTTTPIGRFMFNIFASMAEWERDMTAERTKAGMAAKAAEGVVMGGLPAITPEIWQYCIDTIQADPDMSPRRLSEAVEKQLKAKVSYGTLRNYWKKFEDGAEYPDRWRVRREQYAKRQKELKRGKGRK</sequence>
<dbReference type="EMBL" id="CP118166">
    <property type="protein sequence ID" value="WDI31571.1"/>
    <property type="molecule type" value="Genomic_DNA"/>
</dbReference>
<dbReference type="PROSITE" id="PS00397">
    <property type="entry name" value="RECOMBINASES_1"/>
    <property type="match status" value="1"/>
</dbReference>
<dbReference type="PROSITE" id="PS51736">
    <property type="entry name" value="RECOMBINASES_3"/>
    <property type="match status" value="1"/>
</dbReference>
<keyword evidence="10" id="KW-1185">Reference proteome</keyword>
<dbReference type="KEGG" id="hfl:PUV54_16590"/>
<evidence type="ECO:0000313" key="9">
    <source>
        <dbReference type="EMBL" id="WDI31571.1"/>
    </source>
</evidence>
<dbReference type="CDD" id="cd03768">
    <property type="entry name" value="SR_ResInv"/>
    <property type="match status" value="1"/>
</dbReference>
<dbReference type="InterPro" id="IPR006119">
    <property type="entry name" value="Resolv_N"/>
</dbReference>
<keyword evidence="5" id="KW-0233">DNA recombination</keyword>